<evidence type="ECO:0000313" key="3">
    <source>
        <dbReference type="EMBL" id="MPM02772.1"/>
    </source>
</evidence>
<keyword evidence="1" id="KW-1133">Transmembrane helix</keyword>
<gene>
    <name evidence="3" type="ORF">SDC9_49027</name>
</gene>
<sequence length="81" mass="9548">MDTGTLCRFFFWCTLINYLLLGGMTLGVILFGDKIYALHRRWFDFDRGTFEAAMYFFLGIYKILVLVFFFVPWIALLIAGR</sequence>
<protein>
    <recommendedName>
        <fullName evidence="2">DUF6868 domain-containing protein</fullName>
    </recommendedName>
</protein>
<proteinExistence type="predicted"/>
<comment type="caution">
    <text evidence="3">The sequence shown here is derived from an EMBL/GenBank/DDBJ whole genome shotgun (WGS) entry which is preliminary data.</text>
</comment>
<keyword evidence="1" id="KW-0472">Membrane</keyword>
<feature type="domain" description="DUF6868" evidence="2">
    <location>
        <begin position="1"/>
        <end position="79"/>
    </location>
</feature>
<dbReference type="AlphaFoldDB" id="A0A644WG73"/>
<dbReference type="InterPro" id="IPR049220">
    <property type="entry name" value="DUF6868"/>
</dbReference>
<reference evidence="3" key="1">
    <citation type="submission" date="2019-08" db="EMBL/GenBank/DDBJ databases">
        <authorList>
            <person name="Kucharzyk K."/>
            <person name="Murdoch R.W."/>
            <person name="Higgins S."/>
            <person name="Loffler F."/>
        </authorList>
    </citation>
    <scope>NUCLEOTIDE SEQUENCE</scope>
</reference>
<feature type="transmembrane region" description="Helical" evidence="1">
    <location>
        <begin position="52"/>
        <end position="79"/>
    </location>
</feature>
<organism evidence="3">
    <name type="scientific">bioreactor metagenome</name>
    <dbReference type="NCBI Taxonomy" id="1076179"/>
    <lineage>
        <taxon>unclassified sequences</taxon>
        <taxon>metagenomes</taxon>
        <taxon>ecological metagenomes</taxon>
    </lineage>
</organism>
<keyword evidence="1" id="KW-0812">Transmembrane</keyword>
<accession>A0A644WG73</accession>
<feature type="transmembrane region" description="Helical" evidence="1">
    <location>
        <begin position="9"/>
        <end position="32"/>
    </location>
</feature>
<dbReference type="EMBL" id="VSSQ01000895">
    <property type="protein sequence ID" value="MPM02772.1"/>
    <property type="molecule type" value="Genomic_DNA"/>
</dbReference>
<evidence type="ECO:0000256" key="1">
    <source>
        <dbReference type="SAM" id="Phobius"/>
    </source>
</evidence>
<dbReference type="Pfam" id="PF21742">
    <property type="entry name" value="DUF6868"/>
    <property type="match status" value="1"/>
</dbReference>
<evidence type="ECO:0000259" key="2">
    <source>
        <dbReference type="Pfam" id="PF21742"/>
    </source>
</evidence>
<name>A0A644WG73_9ZZZZ</name>